<name>A0A371EBI4_MUCPR</name>
<dbReference type="Proteomes" id="UP000257109">
    <property type="component" value="Unassembled WGS sequence"/>
</dbReference>
<protein>
    <submittedName>
        <fullName evidence="2">Uncharacterized protein</fullName>
    </submittedName>
</protein>
<feature type="region of interest" description="Disordered" evidence="1">
    <location>
        <begin position="56"/>
        <end position="78"/>
    </location>
</feature>
<gene>
    <name evidence="2" type="ORF">CR513_58197</name>
</gene>
<keyword evidence="3" id="KW-1185">Reference proteome</keyword>
<feature type="non-terminal residue" evidence="2">
    <location>
        <position position="1"/>
    </location>
</feature>
<evidence type="ECO:0000313" key="3">
    <source>
        <dbReference type="Proteomes" id="UP000257109"/>
    </source>
</evidence>
<reference evidence="2" key="1">
    <citation type="submission" date="2018-05" db="EMBL/GenBank/DDBJ databases">
        <title>Draft genome of Mucuna pruriens seed.</title>
        <authorList>
            <person name="Nnadi N.E."/>
            <person name="Vos R."/>
            <person name="Hasami M.H."/>
            <person name="Devisetty U.K."/>
            <person name="Aguiy J.C."/>
        </authorList>
    </citation>
    <scope>NUCLEOTIDE SEQUENCE [LARGE SCALE GENOMIC DNA]</scope>
    <source>
        <strain evidence="2">JCA_2017</strain>
    </source>
</reference>
<evidence type="ECO:0000313" key="2">
    <source>
        <dbReference type="EMBL" id="RDX63383.1"/>
    </source>
</evidence>
<proteinExistence type="predicted"/>
<accession>A0A371EBI4</accession>
<evidence type="ECO:0000256" key="1">
    <source>
        <dbReference type="SAM" id="MobiDB-lite"/>
    </source>
</evidence>
<dbReference type="AlphaFoldDB" id="A0A371EBI4"/>
<dbReference type="EMBL" id="QJKJ01014931">
    <property type="protein sequence ID" value="RDX63383.1"/>
    <property type="molecule type" value="Genomic_DNA"/>
</dbReference>
<organism evidence="2 3">
    <name type="scientific">Mucuna pruriens</name>
    <name type="common">Velvet bean</name>
    <name type="synonym">Dolichos pruriens</name>
    <dbReference type="NCBI Taxonomy" id="157652"/>
    <lineage>
        <taxon>Eukaryota</taxon>
        <taxon>Viridiplantae</taxon>
        <taxon>Streptophyta</taxon>
        <taxon>Embryophyta</taxon>
        <taxon>Tracheophyta</taxon>
        <taxon>Spermatophyta</taxon>
        <taxon>Magnoliopsida</taxon>
        <taxon>eudicotyledons</taxon>
        <taxon>Gunneridae</taxon>
        <taxon>Pentapetalae</taxon>
        <taxon>rosids</taxon>
        <taxon>fabids</taxon>
        <taxon>Fabales</taxon>
        <taxon>Fabaceae</taxon>
        <taxon>Papilionoideae</taxon>
        <taxon>50 kb inversion clade</taxon>
        <taxon>NPAAA clade</taxon>
        <taxon>indigoferoid/millettioid clade</taxon>
        <taxon>Phaseoleae</taxon>
        <taxon>Mucuna</taxon>
    </lineage>
</organism>
<sequence length="78" mass="8548">MPFDLEDAGATYQKLMDKFFANQIDRNLEVIRACHQCSNGARTREKAKPCILHQQSTVGGGNSISNDRKVGTSLGHLG</sequence>
<comment type="caution">
    <text evidence="2">The sequence shown here is derived from an EMBL/GenBank/DDBJ whole genome shotgun (WGS) entry which is preliminary data.</text>
</comment>